<sequence>MSEGTGLASRTAPATVHRWASIDDHLGPAALRLFGEGYRRTRPQLRGLAVTHEGSTSTLSAWGAITLPDDWSVKDGEHQRPHLATTDVIALTAQAVGALVAARFDPVTAAASLITGLDVHASDRPLEDGLGQFRVAATLETDDDQGAGTRFRATVGPLTASGELARPLAVPSLADVVTPGETTVAPPGAPYGERMTTRSQGLTDVTLDAGTVRATSTLVDAPAPPAPRGLEAAAQPAYALVDVFVATLQLGQVLLYDLDAIDRGASDTLWMRRTSVRTRAPLPATGPVAVRATLDRARLVDRDAATWRLADVVGDVGPYTVRTALAHRVPRPPAARRAAGTTPAPPTQ</sequence>
<proteinExistence type="predicted"/>
<protein>
    <recommendedName>
        <fullName evidence="5">Avirulence D protein (AvrD)</fullName>
    </recommendedName>
</protein>
<dbReference type="AlphaFoldDB" id="A0A7Y9FD04"/>
<dbReference type="Proteomes" id="UP000618382">
    <property type="component" value="Unassembled WGS sequence"/>
</dbReference>
<evidence type="ECO:0008006" key="5">
    <source>
        <dbReference type="Google" id="ProtNLM"/>
    </source>
</evidence>
<keyword evidence="4" id="KW-1185">Reference proteome</keyword>
<evidence type="ECO:0000313" key="3">
    <source>
        <dbReference type="Proteomes" id="UP000577956"/>
    </source>
</evidence>
<reference evidence="1 4" key="2">
    <citation type="submission" date="2021-01" db="EMBL/GenBank/DDBJ databases">
        <title>Whole genome shotgun sequence of Cellulomonas oligotrophica NBRC 109435.</title>
        <authorList>
            <person name="Komaki H."/>
            <person name="Tamura T."/>
        </authorList>
    </citation>
    <scope>NUCLEOTIDE SEQUENCE [LARGE SCALE GENOMIC DNA]</scope>
    <source>
        <strain evidence="1 4">NBRC 109435</strain>
    </source>
</reference>
<dbReference type="EMBL" id="JACCBK010000001">
    <property type="protein sequence ID" value="NYD84757.1"/>
    <property type="molecule type" value="Genomic_DNA"/>
</dbReference>
<dbReference type="InterPro" id="IPR008799">
    <property type="entry name" value="Pseudomon_AvrD"/>
</dbReference>
<organism evidence="2 3">
    <name type="scientific">Cellulomonas oligotrophica</name>
    <dbReference type="NCBI Taxonomy" id="931536"/>
    <lineage>
        <taxon>Bacteria</taxon>
        <taxon>Bacillati</taxon>
        <taxon>Actinomycetota</taxon>
        <taxon>Actinomycetes</taxon>
        <taxon>Micrococcales</taxon>
        <taxon>Cellulomonadaceae</taxon>
        <taxon>Cellulomonas</taxon>
    </lineage>
</organism>
<evidence type="ECO:0000313" key="2">
    <source>
        <dbReference type="EMBL" id="NYD84757.1"/>
    </source>
</evidence>
<comment type="caution">
    <text evidence="2">The sequence shown here is derived from an EMBL/GenBank/DDBJ whole genome shotgun (WGS) entry which is preliminary data.</text>
</comment>
<gene>
    <name evidence="1" type="primary">mmyD</name>
    <name evidence="2" type="ORF">BKA21_000306</name>
    <name evidence="1" type="ORF">Col01nite_09830</name>
</gene>
<reference evidence="2 3" key="1">
    <citation type="submission" date="2020-07" db="EMBL/GenBank/DDBJ databases">
        <title>Sequencing the genomes of 1000 actinobacteria strains.</title>
        <authorList>
            <person name="Klenk H.-P."/>
        </authorList>
    </citation>
    <scope>NUCLEOTIDE SEQUENCE [LARGE SCALE GENOMIC DNA]</scope>
    <source>
        <strain evidence="2 3">DSM 24482</strain>
    </source>
</reference>
<accession>A0A7Y9FD04</accession>
<name>A0A7Y9FD04_9CELL</name>
<dbReference type="RefSeq" id="WP_140458942.1">
    <property type="nucleotide sequence ID" value="NZ_BAABFI010000003.1"/>
</dbReference>
<dbReference type="EMBL" id="BONN01000002">
    <property type="protein sequence ID" value="GIG31824.1"/>
    <property type="molecule type" value="Genomic_DNA"/>
</dbReference>
<evidence type="ECO:0000313" key="4">
    <source>
        <dbReference type="Proteomes" id="UP000618382"/>
    </source>
</evidence>
<dbReference type="Proteomes" id="UP000577956">
    <property type="component" value="Unassembled WGS sequence"/>
</dbReference>
<evidence type="ECO:0000313" key="1">
    <source>
        <dbReference type="EMBL" id="GIG31824.1"/>
    </source>
</evidence>
<dbReference type="Pfam" id="PF05655">
    <property type="entry name" value="AvrD"/>
    <property type="match status" value="1"/>
</dbReference>